<evidence type="ECO:0000256" key="1">
    <source>
        <dbReference type="ARBA" id="ARBA00001947"/>
    </source>
</evidence>
<sequence length="228" mass="25304">MRTSNRSGLDGRGRDKLAAGRPASDQQWEAIIACDNASNGAFIYAVTTTRIFCRPSCKSREPKRDHVVVFDSARDAAGAGFRACKRCKPTGDRLPDQEWVHQITDYIDTHLQEDLSLESLSQICHGSVFHMHRTFKRLQGETPVQYIQHRRIAEASSLLARSGLGIAEVAAKVGLPNVPYFTTLFKRKTGMTPAEFRTTAMKNGEQDKGKDDGDASQVNPNPVDADRR</sequence>
<evidence type="ECO:0000256" key="11">
    <source>
        <dbReference type="ARBA" id="ARBA00023204"/>
    </source>
</evidence>
<dbReference type="PANTHER" id="PTHR43280:SF28">
    <property type="entry name" value="HTH-TYPE TRANSCRIPTIONAL ACTIVATOR RHAS"/>
    <property type="match status" value="1"/>
</dbReference>
<feature type="domain" description="HTH araC/xylS-type" evidence="13">
    <location>
        <begin position="101"/>
        <end position="199"/>
    </location>
</feature>
<dbReference type="InterPro" id="IPR020449">
    <property type="entry name" value="Tscrpt_reg_AraC-type_HTH"/>
</dbReference>
<evidence type="ECO:0000256" key="2">
    <source>
        <dbReference type="ARBA" id="ARBA00022603"/>
    </source>
</evidence>
<comment type="cofactor">
    <cofactor evidence="1">
        <name>Zn(2+)</name>
        <dbReference type="ChEBI" id="CHEBI:29105"/>
    </cofactor>
</comment>
<dbReference type="PRINTS" id="PR00032">
    <property type="entry name" value="HTHARAC"/>
</dbReference>
<evidence type="ECO:0000259" key="13">
    <source>
        <dbReference type="PROSITE" id="PS01124"/>
    </source>
</evidence>
<keyword evidence="15" id="KW-1185">Reference proteome</keyword>
<dbReference type="Pfam" id="PF02805">
    <property type="entry name" value="Ada_Zn_binding"/>
    <property type="match status" value="1"/>
</dbReference>
<accession>A0ABV8K7F2</accession>
<keyword evidence="8" id="KW-0238">DNA-binding</keyword>
<dbReference type="InterPro" id="IPR004026">
    <property type="entry name" value="Ada_DNA_repair_Zn-bd"/>
</dbReference>
<dbReference type="Proteomes" id="UP001595715">
    <property type="component" value="Unassembled WGS sequence"/>
</dbReference>
<proteinExistence type="predicted"/>
<dbReference type="PROSITE" id="PS00041">
    <property type="entry name" value="HTH_ARAC_FAMILY_1"/>
    <property type="match status" value="1"/>
</dbReference>
<evidence type="ECO:0000256" key="5">
    <source>
        <dbReference type="ARBA" id="ARBA00022763"/>
    </source>
</evidence>
<dbReference type="Gene3D" id="3.40.10.10">
    <property type="entry name" value="DNA Methylphosphotriester Repair Domain"/>
    <property type="match status" value="1"/>
</dbReference>
<organism evidence="14 15">
    <name type="scientific">Paenibacillus xanthanilyticus</name>
    <dbReference type="NCBI Taxonomy" id="1783531"/>
    <lineage>
        <taxon>Bacteria</taxon>
        <taxon>Bacillati</taxon>
        <taxon>Bacillota</taxon>
        <taxon>Bacilli</taxon>
        <taxon>Bacillales</taxon>
        <taxon>Paenibacillaceae</taxon>
        <taxon>Paenibacillus</taxon>
    </lineage>
</organism>
<evidence type="ECO:0000313" key="14">
    <source>
        <dbReference type="EMBL" id="MFC4101954.1"/>
    </source>
</evidence>
<keyword evidence="4" id="KW-0479">Metal-binding</keyword>
<dbReference type="Gene3D" id="1.10.10.60">
    <property type="entry name" value="Homeodomain-like"/>
    <property type="match status" value="2"/>
</dbReference>
<evidence type="ECO:0000256" key="6">
    <source>
        <dbReference type="ARBA" id="ARBA00022833"/>
    </source>
</evidence>
<protein>
    <submittedName>
        <fullName evidence="14">Bifunctional transcriptional activator/DNA repair enzyme AdaA</fullName>
    </submittedName>
</protein>
<evidence type="ECO:0000256" key="4">
    <source>
        <dbReference type="ARBA" id="ARBA00022723"/>
    </source>
</evidence>
<dbReference type="SUPFAM" id="SSF46689">
    <property type="entry name" value="Homeodomain-like"/>
    <property type="match status" value="2"/>
</dbReference>
<feature type="compositionally biased region" description="Basic and acidic residues" evidence="12">
    <location>
        <begin position="9"/>
        <end position="18"/>
    </location>
</feature>
<feature type="compositionally biased region" description="Basic and acidic residues" evidence="12">
    <location>
        <begin position="204"/>
        <end position="213"/>
    </location>
</feature>
<dbReference type="RefSeq" id="WP_377720543.1">
    <property type="nucleotide sequence ID" value="NZ_JBHSAM010000028.1"/>
</dbReference>
<evidence type="ECO:0000256" key="9">
    <source>
        <dbReference type="ARBA" id="ARBA00023159"/>
    </source>
</evidence>
<dbReference type="InterPro" id="IPR035451">
    <property type="entry name" value="Ada-like_dom_sf"/>
</dbReference>
<keyword evidence="7" id="KW-0805">Transcription regulation</keyword>
<keyword evidence="11" id="KW-0234">DNA repair</keyword>
<dbReference type="SMART" id="SM00342">
    <property type="entry name" value="HTH_ARAC"/>
    <property type="match status" value="1"/>
</dbReference>
<keyword evidence="9" id="KW-0010">Activator</keyword>
<dbReference type="Pfam" id="PF12833">
    <property type="entry name" value="HTH_18"/>
    <property type="match status" value="1"/>
</dbReference>
<comment type="caution">
    <text evidence="14">The sequence shown here is derived from an EMBL/GenBank/DDBJ whole genome shotgun (WGS) entry which is preliminary data.</text>
</comment>
<evidence type="ECO:0000256" key="10">
    <source>
        <dbReference type="ARBA" id="ARBA00023163"/>
    </source>
</evidence>
<evidence type="ECO:0000256" key="7">
    <source>
        <dbReference type="ARBA" id="ARBA00023015"/>
    </source>
</evidence>
<name>A0ABV8K7F2_9BACL</name>
<evidence type="ECO:0000256" key="12">
    <source>
        <dbReference type="SAM" id="MobiDB-lite"/>
    </source>
</evidence>
<dbReference type="InterPro" id="IPR018062">
    <property type="entry name" value="HTH_AraC-typ_CS"/>
</dbReference>
<keyword evidence="2" id="KW-0489">Methyltransferase</keyword>
<evidence type="ECO:0000256" key="3">
    <source>
        <dbReference type="ARBA" id="ARBA00022679"/>
    </source>
</evidence>
<feature type="region of interest" description="Disordered" evidence="12">
    <location>
        <begin position="199"/>
        <end position="228"/>
    </location>
</feature>
<evidence type="ECO:0000313" key="15">
    <source>
        <dbReference type="Proteomes" id="UP001595715"/>
    </source>
</evidence>
<dbReference type="SUPFAM" id="SSF57884">
    <property type="entry name" value="Ada DNA repair protein, N-terminal domain (N-Ada 10)"/>
    <property type="match status" value="1"/>
</dbReference>
<keyword evidence="10" id="KW-0804">Transcription</keyword>
<dbReference type="PANTHER" id="PTHR43280">
    <property type="entry name" value="ARAC-FAMILY TRANSCRIPTIONAL REGULATOR"/>
    <property type="match status" value="1"/>
</dbReference>
<gene>
    <name evidence="14" type="ORF">ACFOZ8_20080</name>
</gene>
<reference evidence="15" key="1">
    <citation type="journal article" date="2019" name="Int. J. Syst. Evol. Microbiol.">
        <title>The Global Catalogue of Microorganisms (GCM) 10K type strain sequencing project: providing services to taxonomists for standard genome sequencing and annotation.</title>
        <authorList>
            <consortium name="The Broad Institute Genomics Platform"/>
            <consortium name="The Broad Institute Genome Sequencing Center for Infectious Disease"/>
            <person name="Wu L."/>
            <person name="Ma J."/>
        </authorList>
    </citation>
    <scope>NUCLEOTIDE SEQUENCE [LARGE SCALE GENOMIC DNA]</scope>
    <source>
        <strain evidence="15">IBRC-M 10987</strain>
    </source>
</reference>
<dbReference type="PROSITE" id="PS01124">
    <property type="entry name" value="HTH_ARAC_FAMILY_2"/>
    <property type="match status" value="1"/>
</dbReference>
<dbReference type="EMBL" id="JBHSAM010000028">
    <property type="protein sequence ID" value="MFC4101954.1"/>
    <property type="molecule type" value="Genomic_DNA"/>
</dbReference>
<dbReference type="InterPro" id="IPR018060">
    <property type="entry name" value="HTH_AraC"/>
</dbReference>
<evidence type="ECO:0000256" key="8">
    <source>
        <dbReference type="ARBA" id="ARBA00023125"/>
    </source>
</evidence>
<keyword evidence="3" id="KW-0808">Transferase</keyword>
<keyword evidence="5" id="KW-0227">DNA damage</keyword>
<dbReference type="InterPro" id="IPR009057">
    <property type="entry name" value="Homeodomain-like_sf"/>
</dbReference>
<feature type="region of interest" description="Disordered" evidence="12">
    <location>
        <begin position="1"/>
        <end position="21"/>
    </location>
</feature>
<keyword evidence="6" id="KW-0862">Zinc</keyword>